<dbReference type="EMBL" id="CP023445">
    <property type="protein sequence ID" value="ATE55114.1"/>
    <property type="molecule type" value="Genomic_DNA"/>
</dbReference>
<evidence type="ECO:0000313" key="2">
    <source>
        <dbReference type="EMBL" id="ATE55114.1"/>
    </source>
</evidence>
<name>A0A290Z7Z5_9PSEU</name>
<reference evidence="2" key="1">
    <citation type="submission" date="2017-09" db="EMBL/GenBank/DDBJ databases">
        <title>Complete Genome Sequence of ansamitocin-producing Bacterium Actinosynnema pretiosum X47.</title>
        <authorList>
            <person name="Cao G."/>
            <person name="Zong G."/>
            <person name="Zhong C."/>
            <person name="Fu J."/>
        </authorList>
    </citation>
    <scope>NUCLEOTIDE SEQUENCE [LARGE SCALE GENOMIC DNA]</scope>
    <source>
        <strain evidence="2">X47</strain>
    </source>
</reference>
<organism evidence="2 3">
    <name type="scientific">Actinosynnema pretiosum</name>
    <dbReference type="NCBI Taxonomy" id="42197"/>
    <lineage>
        <taxon>Bacteria</taxon>
        <taxon>Bacillati</taxon>
        <taxon>Actinomycetota</taxon>
        <taxon>Actinomycetes</taxon>
        <taxon>Pseudonocardiales</taxon>
        <taxon>Pseudonocardiaceae</taxon>
        <taxon>Actinosynnema</taxon>
    </lineage>
</organism>
<gene>
    <name evidence="2" type="ORF">CNX65_18995</name>
</gene>
<feature type="compositionally biased region" description="Gly residues" evidence="1">
    <location>
        <begin position="150"/>
        <end position="168"/>
    </location>
</feature>
<evidence type="ECO:0000313" key="3">
    <source>
        <dbReference type="Proteomes" id="UP000218505"/>
    </source>
</evidence>
<sequence length="212" mass="19585">MTEPMTEPMTTTGAVGPDGRVRGAAGQGAGTPPPRVRRGLVAGVIALAVAVGGGVVHATSGSSEASSAIGQAPDGGGFGGSGGGMGGGAAVDALHGEYVVSDGDGGYATRVVQTGTITAISGTSVTAASPDGYARTYVIDAETVFGAMTGPGGAGGQGGPGDSGGTAGSGAAADASSTGSAADLAAGDEITVVATASGDTATATRVSERAAR</sequence>
<evidence type="ECO:0000256" key="1">
    <source>
        <dbReference type="SAM" id="MobiDB-lite"/>
    </source>
</evidence>
<dbReference type="AlphaFoldDB" id="A0A290Z7Z5"/>
<dbReference type="KEGG" id="apre:CNX65_18995"/>
<dbReference type="RefSeq" id="WP_096494909.1">
    <property type="nucleotide sequence ID" value="NZ_CP023445.1"/>
</dbReference>
<feature type="region of interest" description="Disordered" evidence="1">
    <location>
        <begin position="1"/>
        <end position="35"/>
    </location>
</feature>
<evidence type="ECO:0008006" key="4">
    <source>
        <dbReference type="Google" id="ProtNLM"/>
    </source>
</evidence>
<feature type="compositionally biased region" description="Low complexity" evidence="1">
    <location>
        <begin position="1"/>
        <end position="12"/>
    </location>
</feature>
<protein>
    <recommendedName>
        <fullName evidence="4">DUF5666 domain-containing protein</fullName>
    </recommendedName>
</protein>
<keyword evidence="3" id="KW-1185">Reference proteome</keyword>
<feature type="region of interest" description="Disordered" evidence="1">
    <location>
        <begin position="150"/>
        <end position="180"/>
    </location>
</feature>
<dbReference type="Proteomes" id="UP000218505">
    <property type="component" value="Chromosome"/>
</dbReference>
<proteinExistence type="predicted"/>
<accession>A0A290Z7Z5</accession>
<feature type="compositionally biased region" description="Low complexity" evidence="1">
    <location>
        <begin position="169"/>
        <end position="180"/>
    </location>
</feature>